<dbReference type="EMBL" id="BMAW01094753">
    <property type="protein sequence ID" value="GFS67174.1"/>
    <property type="molecule type" value="Genomic_DNA"/>
</dbReference>
<evidence type="ECO:0000313" key="3">
    <source>
        <dbReference type="Proteomes" id="UP000887013"/>
    </source>
</evidence>
<sequence length="112" mass="13157">MYPNGGVLKEWVAALKKKTHFTSKKKSSQKRCPRNIFLLYEQLHENIPIHRHYNNLQEGKIKRPAYETRPERSMERYYLLPLSPIPQTIVPARDEIPKQTISGQSAEPDEEK</sequence>
<gene>
    <name evidence="2" type="ORF">NPIL_156171</name>
</gene>
<dbReference type="Proteomes" id="UP000887013">
    <property type="component" value="Unassembled WGS sequence"/>
</dbReference>
<evidence type="ECO:0000256" key="1">
    <source>
        <dbReference type="SAM" id="MobiDB-lite"/>
    </source>
</evidence>
<comment type="caution">
    <text evidence="2">The sequence shown here is derived from an EMBL/GenBank/DDBJ whole genome shotgun (WGS) entry which is preliminary data.</text>
</comment>
<keyword evidence="3" id="KW-1185">Reference proteome</keyword>
<protein>
    <submittedName>
        <fullName evidence="2">Uncharacterized protein</fullName>
    </submittedName>
</protein>
<evidence type="ECO:0000313" key="2">
    <source>
        <dbReference type="EMBL" id="GFS67174.1"/>
    </source>
</evidence>
<proteinExistence type="predicted"/>
<dbReference type="AlphaFoldDB" id="A0A8X6MLF8"/>
<organism evidence="2 3">
    <name type="scientific">Nephila pilipes</name>
    <name type="common">Giant wood spider</name>
    <name type="synonym">Nephila maculata</name>
    <dbReference type="NCBI Taxonomy" id="299642"/>
    <lineage>
        <taxon>Eukaryota</taxon>
        <taxon>Metazoa</taxon>
        <taxon>Ecdysozoa</taxon>
        <taxon>Arthropoda</taxon>
        <taxon>Chelicerata</taxon>
        <taxon>Arachnida</taxon>
        <taxon>Araneae</taxon>
        <taxon>Araneomorphae</taxon>
        <taxon>Entelegynae</taxon>
        <taxon>Araneoidea</taxon>
        <taxon>Nephilidae</taxon>
        <taxon>Nephila</taxon>
    </lineage>
</organism>
<name>A0A8X6MLF8_NEPPI</name>
<reference evidence="2" key="1">
    <citation type="submission" date="2020-08" db="EMBL/GenBank/DDBJ databases">
        <title>Multicomponent nature underlies the extraordinary mechanical properties of spider dragline silk.</title>
        <authorList>
            <person name="Kono N."/>
            <person name="Nakamura H."/>
            <person name="Mori M."/>
            <person name="Yoshida Y."/>
            <person name="Ohtoshi R."/>
            <person name="Malay A.D."/>
            <person name="Moran D.A.P."/>
            <person name="Tomita M."/>
            <person name="Numata K."/>
            <person name="Arakawa K."/>
        </authorList>
    </citation>
    <scope>NUCLEOTIDE SEQUENCE</scope>
</reference>
<accession>A0A8X6MLF8</accession>
<feature type="region of interest" description="Disordered" evidence="1">
    <location>
        <begin position="92"/>
        <end position="112"/>
    </location>
</feature>